<dbReference type="GO" id="GO:0015031">
    <property type="term" value="P:protein transport"/>
    <property type="evidence" value="ECO:0007669"/>
    <property type="project" value="UniProtKB-KW"/>
</dbReference>
<dbReference type="GO" id="GO:0005546">
    <property type="term" value="F:phosphatidylinositol-4,5-bisphosphate binding"/>
    <property type="evidence" value="ECO:0007669"/>
    <property type="project" value="InterPro"/>
</dbReference>
<evidence type="ECO:0000259" key="5">
    <source>
        <dbReference type="Pfam" id="PF03081"/>
    </source>
</evidence>
<dbReference type="OrthoDB" id="1922221at2759"/>
<feature type="region of interest" description="Disordered" evidence="4">
    <location>
        <begin position="1"/>
        <end position="31"/>
    </location>
</feature>
<dbReference type="Proteomes" id="UP001152484">
    <property type="component" value="Unassembled WGS sequence"/>
</dbReference>
<keyword evidence="2 3" id="KW-0813">Transport</keyword>
<dbReference type="Gene3D" id="1.20.1280.170">
    <property type="entry name" value="Exocyst complex component Exo70"/>
    <property type="match status" value="1"/>
</dbReference>
<evidence type="ECO:0000313" key="6">
    <source>
        <dbReference type="EMBL" id="CAH9112812.1"/>
    </source>
</evidence>
<keyword evidence="7" id="KW-1185">Reference proteome</keyword>
<dbReference type="InterPro" id="IPR016159">
    <property type="entry name" value="Cullin_repeat-like_dom_sf"/>
</dbReference>
<keyword evidence="3" id="KW-0268">Exocytosis</keyword>
<dbReference type="Pfam" id="PF03081">
    <property type="entry name" value="Exo70_C"/>
    <property type="match status" value="1"/>
</dbReference>
<dbReference type="GO" id="GO:0006887">
    <property type="term" value="P:exocytosis"/>
    <property type="evidence" value="ECO:0007669"/>
    <property type="project" value="UniProtKB-KW"/>
</dbReference>
<keyword evidence="3" id="KW-0653">Protein transport</keyword>
<dbReference type="InterPro" id="IPR046364">
    <property type="entry name" value="Exo70_C"/>
</dbReference>
<feature type="compositionally biased region" description="Basic and acidic residues" evidence="4">
    <location>
        <begin position="1"/>
        <end position="10"/>
    </location>
</feature>
<dbReference type="InterPro" id="IPR004140">
    <property type="entry name" value="Exo70"/>
</dbReference>
<comment type="similarity">
    <text evidence="1 3">Belongs to the EXO70 family.</text>
</comment>
<feature type="domain" description="Exocyst complex subunit Exo70 C-terminal" evidence="5">
    <location>
        <begin position="202"/>
        <end position="552"/>
    </location>
</feature>
<dbReference type="PANTHER" id="PTHR12542">
    <property type="entry name" value="EXOCYST COMPLEX PROTEIN EXO70"/>
    <property type="match status" value="1"/>
</dbReference>
<evidence type="ECO:0000313" key="7">
    <source>
        <dbReference type="Proteomes" id="UP001152484"/>
    </source>
</evidence>
<evidence type="ECO:0000256" key="2">
    <source>
        <dbReference type="ARBA" id="ARBA00022448"/>
    </source>
</evidence>
<sequence>MEKNSDEKNNNSDTNENKNAQINGDQENGHELPDTIQHFIKIIESRIARSGEMRTKMGRMTEEDSFFYEAVMRLSTFIRSAEDKNKQSADMKQSSPTEMILQRAATFMEEELRVLLEESGHNDDGATGGEDAYEPFSPEVVTRMNRIATVMISGGYETECCQVYSICRHNAFLKDMRRLGYEKIESEDIEKMSWDSLEGEITRWVRVVKSCYQVLFIEERRLAEAVFSEHPLISRGLFRNLARAMVIRLLDFVDIIAQTKCSAEQLFKFLDMYETIQGLVPAISDECHVDSEHEITSEILVAGDRIVEACVKIFCDLENSIKNDVARNPVPGGAVHPLTRYVMNYLINACDFKPTLERIFQKHANSTGEGETSSFSAQLLNTMDLLDKNLEAKSYLYKDLSLRVIFLMNNGRYILQKIKGSPEIHEAMGDTSYRRRSTVVRQYHKNYQRETWGKVLQILKHEGLLQNGKVNKAALKERFKSFSNMMDEIHKSQSTWVVNDEQLQSELRVSISAVIIPAYRAFLAKFKQHLDGSKHVDRYIKYQSDDIETLIEGLFDGNPTSMNKSRKN</sequence>
<comment type="function">
    <text evidence="3">Component of the exocyst complex.</text>
</comment>
<dbReference type="EMBL" id="CAMAPE010000060">
    <property type="protein sequence ID" value="CAH9112812.1"/>
    <property type="molecule type" value="Genomic_DNA"/>
</dbReference>
<gene>
    <name evidence="6" type="ORF">CEURO_LOCUS19757</name>
</gene>
<dbReference type="SUPFAM" id="SSF74788">
    <property type="entry name" value="Cullin repeat-like"/>
    <property type="match status" value="1"/>
</dbReference>
<protein>
    <recommendedName>
        <fullName evidence="3">Exocyst subunit Exo70 family protein</fullName>
    </recommendedName>
</protein>
<evidence type="ECO:0000256" key="4">
    <source>
        <dbReference type="SAM" id="MobiDB-lite"/>
    </source>
</evidence>
<comment type="caution">
    <text evidence="6">The sequence shown here is derived from an EMBL/GenBank/DDBJ whole genome shotgun (WGS) entry which is preliminary data.</text>
</comment>
<name>A0A9P0ZUK1_CUSEU</name>
<dbReference type="GO" id="GO:0000145">
    <property type="term" value="C:exocyst"/>
    <property type="evidence" value="ECO:0007669"/>
    <property type="project" value="InterPro"/>
</dbReference>
<accession>A0A9P0ZUK1</accession>
<reference evidence="6" key="1">
    <citation type="submission" date="2022-07" db="EMBL/GenBank/DDBJ databases">
        <authorList>
            <person name="Macas J."/>
            <person name="Novak P."/>
            <person name="Neumann P."/>
        </authorList>
    </citation>
    <scope>NUCLEOTIDE SEQUENCE</scope>
</reference>
<evidence type="ECO:0000256" key="3">
    <source>
        <dbReference type="RuleBase" id="RU365026"/>
    </source>
</evidence>
<dbReference type="AlphaFoldDB" id="A0A9P0ZUK1"/>
<organism evidence="6 7">
    <name type="scientific">Cuscuta europaea</name>
    <name type="common">European dodder</name>
    <dbReference type="NCBI Taxonomy" id="41803"/>
    <lineage>
        <taxon>Eukaryota</taxon>
        <taxon>Viridiplantae</taxon>
        <taxon>Streptophyta</taxon>
        <taxon>Embryophyta</taxon>
        <taxon>Tracheophyta</taxon>
        <taxon>Spermatophyta</taxon>
        <taxon>Magnoliopsida</taxon>
        <taxon>eudicotyledons</taxon>
        <taxon>Gunneridae</taxon>
        <taxon>Pentapetalae</taxon>
        <taxon>asterids</taxon>
        <taxon>lamiids</taxon>
        <taxon>Solanales</taxon>
        <taxon>Convolvulaceae</taxon>
        <taxon>Cuscuteae</taxon>
        <taxon>Cuscuta</taxon>
        <taxon>Cuscuta subgen. Cuscuta</taxon>
    </lineage>
</organism>
<evidence type="ECO:0000256" key="1">
    <source>
        <dbReference type="ARBA" id="ARBA00006756"/>
    </source>
</evidence>
<dbReference type="PANTHER" id="PTHR12542:SF87">
    <property type="entry name" value="EXOCYST SUBUNIT EXO70 FAMILY PROTEIN"/>
    <property type="match status" value="1"/>
</dbReference>
<proteinExistence type="inferred from homology"/>